<evidence type="ECO:0000313" key="3">
    <source>
        <dbReference type="Proteomes" id="UP000324106"/>
    </source>
</evidence>
<dbReference type="AlphaFoldDB" id="A0A5P2AKS7"/>
<reference evidence="2 3" key="1">
    <citation type="submission" date="2018-05" db="EMBL/GenBank/DDBJ databases">
        <title>Streptomyces venezuelae.</title>
        <authorList>
            <person name="Kim W."/>
            <person name="Lee N."/>
            <person name="Cho B.-K."/>
        </authorList>
    </citation>
    <scope>NUCLEOTIDE SEQUENCE [LARGE SCALE GENOMIC DNA]</scope>
    <source>
        <strain evidence="2 3">ATCC 15068</strain>
    </source>
</reference>
<evidence type="ECO:0000256" key="1">
    <source>
        <dbReference type="SAM" id="MobiDB-lite"/>
    </source>
</evidence>
<organism evidence="2 3">
    <name type="scientific">Streptomyces venezuelae</name>
    <dbReference type="NCBI Taxonomy" id="54571"/>
    <lineage>
        <taxon>Bacteria</taxon>
        <taxon>Bacillati</taxon>
        <taxon>Actinomycetota</taxon>
        <taxon>Actinomycetes</taxon>
        <taxon>Kitasatosporales</taxon>
        <taxon>Streptomycetaceae</taxon>
        <taxon>Streptomyces</taxon>
    </lineage>
</organism>
<feature type="compositionally biased region" description="Polar residues" evidence="1">
    <location>
        <begin position="13"/>
        <end position="25"/>
    </location>
</feature>
<dbReference type="RefSeq" id="WP_150264609.1">
    <property type="nucleotide sequence ID" value="NZ_CP029194.1"/>
</dbReference>
<proteinExistence type="predicted"/>
<evidence type="ECO:0000313" key="2">
    <source>
        <dbReference type="EMBL" id="QES18793.1"/>
    </source>
</evidence>
<dbReference type="OrthoDB" id="2082773at2"/>
<feature type="region of interest" description="Disordered" evidence="1">
    <location>
        <begin position="1"/>
        <end position="55"/>
    </location>
</feature>
<dbReference type="EMBL" id="CP029194">
    <property type="protein sequence ID" value="QES18793.1"/>
    <property type="molecule type" value="Genomic_DNA"/>
</dbReference>
<sequence length="168" mass="18274">MVHIERPRRVVQSGGTESPGQQRKTGTSRRLTTGPAARPAATPGGRGTPRELYDRRSDGLRGAVGRLDAGLDDAARGQLADWAREEYAGVHGDVPLGFVARCFLGPPYVDHVLNLFHVIVQHFSPAEQMPEPFAKARMLARSDGYAYIEIYDSGLILPVLTDGTVVRP</sequence>
<name>A0A5P2AKS7_STRVZ</name>
<dbReference type="Proteomes" id="UP000324106">
    <property type="component" value="Chromosome"/>
</dbReference>
<protein>
    <submittedName>
        <fullName evidence="2">Uncharacterized protein</fullName>
    </submittedName>
</protein>
<accession>A0A5P2AKS7</accession>
<gene>
    <name evidence="2" type="ORF">DEJ46_06585</name>
</gene>
<feature type="compositionally biased region" description="Low complexity" evidence="1">
    <location>
        <begin position="29"/>
        <end position="43"/>
    </location>
</feature>